<evidence type="ECO:0008006" key="3">
    <source>
        <dbReference type="Google" id="ProtNLM"/>
    </source>
</evidence>
<name>A0A8A4TGI8_SULCO</name>
<proteinExistence type="predicted"/>
<dbReference type="RefSeq" id="WP_237378682.1">
    <property type="nucleotide sequence ID" value="NZ_CP071793.1"/>
</dbReference>
<sequence>MSMTVREILMEKGEQRGIEIGEQRGIEIGLEQGKQLGYERGDLYRKCEMVKSMLRAGLDKAQVAEIAEMSVSEVMEIASEM</sequence>
<organism evidence="1 2">
    <name type="scientific">Sulfidibacter corallicola</name>
    <dbReference type="NCBI Taxonomy" id="2818388"/>
    <lineage>
        <taxon>Bacteria</taxon>
        <taxon>Pseudomonadati</taxon>
        <taxon>Acidobacteriota</taxon>
        <taxon>Holophagae</taxon>
        <taxon>Acanthopleuribacterales</taxon>
        <taxon>Acanthopleuribacteraceae</taxon>
        <taxon>Sulfidibacter</taxon>
    </lineage>
</organism>
<dbReference type="Proteomes" id="UP000663929">
    <property type="component" value="Chromosome"/>
</dbReference>
<accession>A0A8A4TGI8</accession>
<evidence type="ECO:0000313" key="2">
    <source>
        <dbReference type="Proteomes" id="UP000663929"/>
    </source>
</evidence>
<keyword evidence="2" id="KW-1185">Reference proteome</keyword>
<dbReference type="KEGG" id="scor:J3U87_25910"/>
<protein>
    <recommendedName>
        <fullName evidence="3">Transposase</fullName>
    </recommendedName>
</protein>
<evidence type="ECO:0000313" key="1">
    <source>
        <dbReference type="EMBL" id="QTD49036.1"/>
    </source>
</evidence>
<gene>
    <name evidence="1" type="ORF">J3U87_25910</name>
</gene>
<reference evidence="1" key="1">
    <citation type="submission" date="2021-03" db="EMBL/GenBank/DDBJ databases">
        <title>Acanthopleuribacteraceae sp. M133.</title>
        <authorList>
            <person name="Wang G."/>
        </authorList>
    </citation>
    <scope>NUCLEOTIDE SEQUENCE</scope>
    <source>
        <strain evidence="1">M133</strain>
    </source>
</reference>
<dbReference type="EMBL" id="CP071793">
    <property type="protein sequence ID" value="QTD49036.1"/>
    <property type="molecule type" value="Genomic_DNA"/>
</dbReference>
<dbReference type="AlphaFoldDB" id="A0A8A4TGI8"/>